<dbReference type="EMBL" id="JAMZIH010001431">
    <property type="protein sequence ID" value="KAJ1678201.1"/>
    <property type="molecule type" value="Genomic_DNA"/>
</dbReference>
<gene>
    <name evidence="1" type="ORF">EV182_004569</name>
</gene>
<name>A0ACC1HPH3_9FUNG</name>
<dbReference type="Proteomes" id="UP001145114">
    <property type="component" value="Unassembled WGS sequence"/>
</dbReference>
<reference evidence="1" key="1">
    <citation type="submission" date="2022-06" db="EMBL/GenBank/DDBJ databases">
        <title>Phylogenomic reconstructions and comparative analyses of Kickxellomycotina fungi.</title>
        <authorList>
            <person name="Reynolds N.K."/>
            <person name="Stajich J.E."/>
            <person name="Barry K."/>
            <person name="Grigoriev I.V."/>
            <person name="Crous P."/>
            <person name="Smith M.E."/>
        </authorList>
    </citation>
    <scope>NUCLEOTIDE SEQUENCE</scope>
    <source>
        <strain evidence="1">RSA 2271</strain>
    </source>
</reference>
<evidence type="ECO:0000313" key="2">
    <source>
        <dbReference type="Proteomes" id="UP001145114"/>
    </source>
</evidence>
<proteinExistence type="predicted"/>
<protein>
    <submittedName>
        <fullName evidence="1">Uncharacterized protein</fullName>
    </submittedName>
</protein>
<feature type="non-terminal residue" evidence="1">
    <location>
        <position position="1"/>
    </location>
</feature>
<accession>A0ACC1HPH3</accession>
<comment type="caution">
    <text evidence="1">The sequence shown here is derived from an EMBL/GenBank/DDBJ whole genome shotgun (WGS) entry which is preliminary data.</text>
</comment>
<organism evidence="1 2">
    <name type="scientific">Spiromyces aspiralis</name>
    <dbReference type="NCBI Taxonomy" id="68401"/>
    <lineage>
        <taxon>Eukaryota</taxon>
        <taxon>Fungi</taxon>
        <taxon>Fungi incertae sedis</taxon>
        <taxon>Zoopagomycota</taxon>
        <taxon>Kickxellomycotina</taxon>
        <taxon>Kickxellomycetes</taxon>
        <taxon>Kickxellales</taxon>
        <taxon>Kickxellaceae</taxon>
        <taxon>Spiromyces</taxon>
    </lineage>
</organism>
<sequence>VRLLLATPLAVNIGQKIMGYMDFRANEYRSYDLSAEIAIVLPSEQAEIARGGYSSLPSIEQSRRASGKWYLHQQVYNYSYTDTDAANDLKPEFLSLYLTQQQIIDQSNNNNDNNLGYGKNGIGDGSGGKSEGDLAAIEGLVVQLNDTAGPAKPQTSEECSHQW</sequence>
<keyword evidence="2" id="KW-1185">Reference proteome</keyword>
<evidence type="ECO:0000313" key="1">
    <source>
        <dbReference type="EMBL" id="KAJ1678201.1"/>
    </source>
</evidence>